<dbReference type="eggNOG" id="COG0739">
    <property type="taxonomic scope" value="Bacteria"/>
</dbReference>
<dbReference type="Proteomes" id="UP000036923">
    <property type="component" value="Unassembled WGS sequence"/>
</dbReference>
<gene>
    <name evidence="5" type="ORF">Bccel_2729</name>
</gene>
<dbReference type="InterPro" id="IPR016047">
    <property type="entry name" value="M23ase_b-sheet_dom"/>
</dbReference>
<dbReference type="RefSeq" id="WP_050753429.1">
    <property type="nucleotide sequence ID" value="NZ_JQKC01000025.1"/>
</dbReference>
<dbReference type="OrthoDB" id="9814460at2"/>
<evidence type="ECO:0000259" key="4">
    <source>
        <dbReference type="Pfam" id="PF01551"/>
    </source>
</evidence>
<organism evidence="5 6">
    <name type="scientific">Pseudobacteroides cellulosolvens ATCC 35603 = DSM 2933</name>
    <dbReference type="NCBI Taxonomy" id="398512"/>
    <lineage>
        <taxon>Bacteria</taxon>
        <taxon>Bacillati</taxon>
        <taxon>Bacillota</taxon>
        <taxon>Clostridia</taxon>
        <taxon>Eubacteriales</taxon>
        <taxon>Oscillospiraceae</taxon>
        <taxon>Pseudobacteroides</taxon>
    </lineage>
</organism>
<dbReference type="PATRIC" id="fig|398512.5.peg.2861"/>
<dbReference type="Pfam" id="PF01551">
    <property type="entry name" value="Peptidase_M23"/>
    <property type="match status" value="1"/>
</dbReference>
<dbReference type="PANTHER" id="PTHR21666:SF289">
    <property type="entry name" value="L-ALA--D-GLU ENDOPEPTIDASE"/>
    <property type="match status" value="1"/>
</dbReference>
<dbReference type="SUPFAM" id="SSF51261">
    <property type="entry name" value="Duplicated hybrid motif"/>
    <property type="match status" value="1"/>
</dbReference>
<feature type="coiled-coil region" evidence="2">
    <location>
        <begin position="80"/>
        <end position="114"/>
    </location>
</feature>
<sequence length="312" mass="34678">MKSEMKKAKTKKHKEYLSIMLIPHSQDRVRVIKISSFYLKVSLLLVTLLIFISGLIVLNIKLSGQKKSLESNIEDISRLNIEQKNMINDKANAIKSLEEREKAINAKINQFTEKYKDMAEKYLSDGSGSKTSRSGDRTERTFVDDISILKNSLDELIDESSHQNEDISGLSKIDEKLKKYISTIPTLWPASGRVSSKFGEREDPFNFSERFHAGIDIAADYGSDINAAAEGTVITAGTLPGYGKAVIVSHGHGLRTLYGHISSAVAKEGQKVKKGQLIARVGSTGRSTGPHLHFEVRINDTPVDPLKYLDKK</sequence>
<keyword evidence="3" id="KW-0812">Transmembrane</keyword>
<dbReference type="STRING" id="398512.Bccel_2729"/>
<feature type="transmembrane region" description="Helical" evidence="3">
    <location>
        <begin position="37"/>
        <end position="58"/>
    </location>
</feature>
<dbReference type="Gene3D" id="2.70.70.10">
    <property type="entry name" value="Glucose Permease (Domain IIA)"/>
    <property type="match status" value="1"/>
</dbReference>
<dbReference type="PANTHER" id="PTHR21666">
    <property type="entry name" value="PEPTIDASE-RELATED"/>
    <property type="match status" value="1"/>
</dbReference>
<comment type="caution">
    <text evidence="5">The sequence shown here is derived from an EMBL/GenBank/DDBJ whole genome shotgun (WGS) entry which is preliminary data.</text>
</comment>
<name>A0A0L6JNV3_9FIRM</name>
<evidence type="ECO:0000313" key="5">
    <source>
        <dbReference type="EMBL" id="KNY27458.1"/>
    </source>
</evidence>
<keyword evidence="2" id="KW-0175">Coiled coil</keyword>
<dbReference type="InterPro" id="IPR050570">
    <property type="entry name" value="Cell_wall_metabolism_enzyme"/>
</dbReference>
<protein>
    <submittedName>
        <fullName evidence="5">Peptidase M23</fullName>
    </submittedName>
</protein>
<evidence type="ECO:0000256" key="2">
    <source>
        <dbReference type="SAM" id="Coils"/>
    </source>
</evidence>
<keyword evidence="3" id="KW-0472">Membrane</keyword>
<dbReference type="FunFam" id="2.70.70.10:FF:000006">
    <property type="entry name" value="M23 family peptidase"/>
    <property type="match status" value="1"/>
</dbReference>
<dbReference type="GO" id="GO:0004222">
    <property type="term" value="F:metalloendopeptidase activity"/>
    <property type="evidence" value="ECO:0007669"/>
    <property type="project" value="TreeGrafter"/>
</dbReference>
<accession>A0A0L6JNV3</accession>
<evidence type="ECO:0000256" key="3">
    <source>
        <dbReference type="SAM" id="Phobius"/>
    </source>
</evidence>
<evidence type="ECO:0000256" key="1">
    <source>
        <dbReference type="ARBA" id="ARBA00022729"/>
    </source>
</evidence>
<evidence type="ECO:0000313" key="6">
    <source>
        <dbReference type="Proteomes" id="UP000036923"/>
    </source>
</evidence>
<keyword evidence="3" id="KW-1133">Transmembrane helix</keyword>
<proteinExistence type="predicted"/>
<feature type="domain" description="M23ase beta-sheet core" evidence="4">
    <location>
        <begin position="210"/>
        <end position="305"/>
    </location>
</feature>
<reference evidence="6" key="1">
    <citation type="submission" date="2015-07" db="EMBL/GenBank/DDBJ databases">
        <title>Near-Complete Genome Sequence of the Cellulolytic Bacterium Bacteroides (Pseudobacteroides) cellulosolvens ATCC 35603.</title>
        <authorList>
            <person name="Dassa B."/>
            <person name="Utturkar S.M."/>
            <person name="Klingeman D.M."/>
            <person name="Hurt R.A."/>
            <person name="Keller M."/>
            <person name="Xu J."/>
            <person name="Reddy Y.H.K."/>
            <person name="Borovok I."/>
            <person name="Grinberg I.R."/>
            <person name="Lamed R."/>
            <person name="Zhivin O."/>
            <person name="Bayer E.A."/>
            <person name="Brown S.D."/>
        </authorList>
    </citation>
    <scope>NUCLEOTIDE SEQUENCE [LARGE SCALE GENOMIC DNA]</scope>
    <source>
        <strain evidence="6">DSM 2933</strain>
    </source>
</reference>
<dbReference type="EMBL" id="LGTC01000001">
    <property type="protein sequence ID" value="KNY27458.1"/>
    <property type="molecule type" value="Genomic_DNA"/>
</dbReference>
<dbReference type="AlphaFoldDB" id="A0A0L6JNV3"/>
<keyword evidence="1" id="KW-0732">Signal</keyword>
<dbReference type="CDD" id="cd12797">
    <property type="entry name" value="M23_peptidase"/>
    <property type="match status" value="1"/>
</dbReference>
<keyword evidence="6" id="KW-1185">Reference proteome</keyword>
<dbReference type="InterPro" id="IPR011055">
    <property type="entry name" value="Dup_hybrid_motif"/>
</dbReference>